<organism evidence="3 4">
    <name type="scientific">Tenebrio molitor</name>
    <name type="common">Yellow mealworm beetle</name>
    <dbReference type="NCBI Taxonomy" id="7067"/>
    <lineage>
        <taxon>Eukaryota</taxon>
        <taxon>Metazoa</taxon>
        <taxon>Ecdysozoa</taxon>
        <taxon>Arthropoda</taxon>
        <taxon>Hexapoda</taxon>
        <taxon>Insecta</taxon>
        <taxon>Pterygota</taxon>
        <taxon>Neoptera</taxon>
        <taxon>Endopterygota</taxon>
        <taxon>Coleoptera</taxon>
        <taxon>Polyphaga</taxon>
        <taxon>Cucujiformia</taxon>
        <taxon>Tenebrionidae</taxon>
        <taxon>Tenebrio</taxon>
    </lineage>
</organism>
<proteinExistence type="predicted"/>
<dbReference type="Proteomes" id="UP000719412">
    <property type="component" value="Unassembled WGS sequence"/>
</dbReference>
<evidence type="ECO:0000259" key="2">
    <source>
        <dbReference type="Pfam" id="PF00078"/>
    </source>
</evidence>
<dbReference type="InterPro" id="IPR043502">
    <property type="entry name" value="DNA/RNA_pol_sf"/>
</dbReference>
<dbReference type="InterPro" id="IPR000477">
    <property type="entry name" value="RT_dom"/>
</dbReference>
<comment type="caution">
    <text evidence="3">The sequence shown here is derived from an EMBL/GenBank/DDBJ whole genome shotgun (WGS) entry which is preliminary data.</text>
</comment>
<feature type="region of interest" description="Disordered" evidence="1">
    <location>
        <begin position="1"/>
        <end position="22"/>
    </location>
</feature>
<reference evidence="3" key="1">
    <citation type="journal article" date="2020" name="J Insects Food Feed">
        <title>The yellow mealworm (Tenebrio molitor) genome: a resource for the emerging insects as food and feed industry.</title>
        <authorList>
            <person name="Eriksson T."/>
            <person name="Andere A."/>
            <person name="Kelstrup H."/>
            <person name="Emery V."/>
            <person name="Picard C."/>
        </authorList>
    </citation>
    <scope>NUCLEOTIDE SEQUENCE</scope>
    <source>
        <strain evidence="3">Stoneville</strain>
        <tissue evidence="3">Whole head</tissue>
    </source>
</reference>
<dbReference type="PANTHER" id="PTHR33064">
    <property type="entry name" value="POL PROTEIN"/>
    <property type="match status" value="1"/>
</dbReference>
<feature type="compositionally biased region" description="Basic and acidic residues" evidence="1">
    <location>
        <begin position="1"/>
        <end position="13"/>
    </location>
</feature>
<keyword evidence="4" id="KW-1185">Reference proteome</keyword>
<accession>A0A8J6LDU1</accession>
<dbReference type="GO" id="GO:0071897">
    <property type="term" value="P:DNA biosynthetic process"/>
    <property type="evidence" value="ECO:0007669"/>
    <property type="project" value="UniProtKB-ARBA"/>
</dbReference>
<dbReference type="Gene3D" id="3.30.70.270">
    <property type="match status" value="1"/>
</dbReference>
<dbReference type="PANTHER" id="PTHR33064:SF37">
    <property type="entry name" value="RIBONUCLEASE H"/>
    <property type="match status" value="1"/>
</dbReference>
<dbReference type="InterPro" id="IPR051320">
    <property type="entry name" value="Viral_Replic_Matur_Polypro"/>
</dbReference>
<sequence length="460" mass="53362">MSKKQGQKEESKRVSVCSSETTKLKHLEHEVSSTAHRDTSEIQTSSPNGKSFLNLLNRESRYTALRLAEVLYPKFVLRKILKLSNVEDEPQLSLRQLSQQTELSVSTCERIVRKDLEDSVTAERYRNNILDVFTVNSYWLKGIFNKTGLQHARLFFYFILLPLEEGSSDCVSSRLITGRGLYQFRVMPFTFQRLMDRVIGPELDPYCFAYLDDIVVLGETFEQHLEVLQVFFRRPRAANLRLNPDKCQFGRRRLTYLGHVVTADGIRTDPEKVAAIQQLATPKTKKRILGESCKKMERGCGKLFYLRDDAIKMQFQLRSFLSEFNAFSDTVNRVVFFVSGTTVFNAGLAYSVHVYLEVAMPSKGLSRFPRKTPARRLRDSWDKRESSPSLLRILTAILPVIVDQQREVFFNLTKVVKFPAAEVLLEEMRLFFFPQYFLTIDLRKYKVQRKETGNYTCRLI</sequence>
<dbReference type="EMBL" id="JABDTM020016624">
    <property type="protein sequence ID" value="KAH0818799.1"/>
    <property type="molecule type" value="Genomic_DNA"/>
</dbReference>
<dbReference type="AlphaFoldDB" id="A0A8J6LDU1"/>
<dbReference type="SUPFAM" id="SSF56672">
    <property type="entry name" value="DNA/RNA polymerases"/>
    <property type="match status" value="1"/>
</dbReference>
<name>A0A8J6LDU1_TENMO</name>
<feature type="domain" description="Reverse transcriptase" evidence="2">
    <location>
        <begin position="188"/>
        <end position="260"/>
    </location>
</feature>
<protein>
    <recommendedName>
        <fullName evidence="2">Reverse transcriptase domain-containing protein</fullName>
    </recommendedName>
</protein>
<reference evidence="3" key="2">
    <citation type="submission" date="2021-08" db="EMBL/GenBank/DDBJ databases">
        <authorList>
            <person name="Eriksson T."/>
        </authorList>
    </citation>
    <scope>NUCLEOTIDE SEQUENCE</scope>
    <source>
        <strain evidence="3">Stoneville</strain>
        <tissue evidence="3">Whole head</tissue>
    </source>
</reference>
<evidence type="ECO:0000313" key="3">
    <source>
        <dbReference type="EMBL" id="KAH0818799.1"/>
    </source>
</evidence>
<feature type="compositionally biased region" description="Basic and acidic residues" evidence="1">
    <location>
        <begin position="27"/>
        <end position="40"/>
    </location>
</feature>
<gene>
    <name evidence="3" type="ORF">GEV33_003993</name>
</gene>
<dbReference type="InterPro" id="IPR043128">
    <property type="entry name" value="Rev_trsase/Diguanyl_cyclase"/>
</dbReference>
<dbReference type="CDD" id="cd01647">
    <property type="entry name" value="RT_LTR"/>
    <property type="match status" value="1"/>
</dbReference>
<dbReference type="FunFam" id="3.30.70.270:FF:000003">
    <property type="entry name" value="Transposon Ty3-G Gag-Pol polyprotein"/>
    <property type="match status" value="1"/>
</dbReference>
<dbReference type="Pfam" id="PF00078">
    <property type="entry name" value="RVT_1"/>
    <property type="match status" value="1"/>
</dbReference>
<evidence type="ECO:0000256" key="1">
    <source>
        <dbReference type="SAM" id="MobiDB-lite"/>
    </source>
</evidence>
<evidence type="ECO:0000313" key="4">
    <source>
        <dbReference type="Proteomes" id="UP000719412"/>
    </source>
</evidence>
<feature type="region of interest" description="Disordered" evidence="1">
    <location>
        <begin position="27"/>
        <end position="46"/>
    </location>
</feature>